<dbReference type="Pfam" id="PF05902">
    <property type="entry name" value="4_1_CTD"/>
    <property type="match status" value="1"/>
</dbReference>
<comment type="subcellular location">
    <subcellularLocation>
        <location evidence="2">Cell junction</location>
        <location evidence="2">Adherens junction</location>
    </subcellularLocation>
    <subcellularLocation>
        <location evidence="9">Cell projection</location>
        <location evidence="9">Rhabdomere</location>
    </subcellularLocation>
    <subcellularLocation>
        <location evidence="1">Cytoplasm</location>
        <location evidence="1">Cytoskeleton</location>
    </subcellularLocation>
</comment>
<dbReference type="GO" id="GO:0005198">
    <property type="term" value="F:structural molecule activity"/>
    <property type="evidence" value="ECO:0007669"/>
    <property type="project" value="InterPro"/>
</dbReference>
<feature type="domain" description="FERM" evidence="11">
    <location>
        <begin position="45"/>
        <end position="328"/>
    </location>
</feature>
<dbReference type="PRINTS" id="PR00661">
    <property type="entry name" value="ERMFAMILY"/>
</dbReference>
<dbReference type="Gene3D" id="3.10.20.90">
    <property type="entry name" value="Phosphatidylinositol 3-kinase Catalytic Subunit, Chain A, domain 1"/>
    <property type="match status" value="1"/>
</dbReference>
<feature type="region of interest" description="Disordered" evidence="10">
    <location>
        <begin position="483"/>
        <end position="585"/>
    </location>
</feature>
<evidence type="ECO:0000256" key="4">
    <source>
        <dbReference type="ARBA" id="ARBA00022490"/>
    </source>
</evidence>
<dbReference type="InterPro" id="IPR019747">
    <property type="entry name" value="FERM_CS"/>
</dbReference>
<dbReference type="InterPro" id="IPR011993">
    <property type="entry name" value="PH-like_dom_sf"/>
</dbReference>
<dbReference type="AlphaFoldDB" id="A0A0P4Y5K1"/>
<dbReference type="PANTHER" id="PTHR23280">
    <property type="entry name" value="4.1 G PROTEIN"/>
    <property type="match status" value="1"/>
</dbReference>
<dbReference type="Pfam" id="PF08736">
    <property type="entry name" value="FA"/>
    <property type="match status" value="1"/>
</dbReference>
<dbReference type="GO" id="GO:0048731">
    <property type="term" value="P:system development"/>
    <property type="evidence" value="ECO:0007669"/>
    <property type="project" value="UniProtKB-ARBA"/>
</dbReference>
<dbReference type="EMBL" id="GDIP01233259">
    <property type="protein sequence ID" value="JAI90142.1"/>
    <property type="molecule type" value="Transcribed_RNA"/>
</dbReference>
<proteinExistence type="predicted"/>
<dbReference type="GO" id="GO:0031032">
    <property type="term" value="P:actomyosin structure organization"/>
    <property type="evidence" value="ECO:0007669"/>
    <property type="project" value="TreeGrafter"/>
</dbReference>
<organism evidence="12">
    <name type="scientific">Daphnia magna</name>
    <dbReference type="NCBI Taxonomy" id="35525"/>
    <lineage>
        <taxon>Eukaryota</taxon>
        <taxon>Metazoa</taxon>
        <taxon>Ecdysozoa</taxon>
        <taxon>Arthropoda</taxon>
        <taxon>Crustacea</taxon>
        <taxon>Branchiopoda</taxon>
        <taxon>Diplostraca</taxon>
        <taxon>Cladocera</taxon>
        <taxon>Anomopoda</taxon>
        <taxon>Daphniidae</taxon>
        <taxon>Daphnia</taxon>
    </lineage>
</organism>
<dbReference type="Pfam" id="PF09380">
    <property type="entry name" value="FERM_C"/>
    <property type="match status" value="1"/>
</dbReference>
<dbReference type="Pfam" id="PF09379">
    <property type="entry name" value="FERM_N"/>
    <property type="match status" value="1"/>
</dbReference>
<feature type="compositionally biased region" description="Polar residues" evidence="10">
    <location>
        <begin position="857"/>
        <end position="871"/>
    </location>
</feature>
<protein>
    <recommendedName>
        <fullName evidence="3">Moesin/ezrin/radixin homolog 1</fullName>
    </recommendedName>
</protein>
<dbReference type="GeneID" id="116917854"/>
<keyword evidence="6" id="KW-0965">Cell junction</keyword>
<dbReference type="SMART" id="SM00295">
    <property type="entry name" value="B41"/>
    <property type="match status" value="1"/>
</dbReference>
<evidence type="ECO:0000256" key="5">
    <source>
        <dbReference type="ARBA" id="ARBA00022553"/>
    </source>
</evidence>
<dbReference type="InterPro" id="IPR014847">
    <property type="entry name" value="FA"/>
</dbReference>
<evidence type="ECO:0000256" key="8">
    <source>
        <dbReference type="ARBA" id="ARBA00023212"/>
    </source>
</evidence>
<reference evidence="12" key="2">
    <citation type="submission" date="2015-10" db="EMBL/GenBank/DDBJ databases">
        <authorList>
            <person name="Gilbert D.G."/>
        </authorList>
    </citation>
    <scope>NUCLEOTIDE SEQUENCE</scope>
</reference>
<dbReference type="GO" id="GO:0003779">
    <property type="term" value="F:actin binding"/>
    <property type="evidence" value="ECO:0007669"/>
    <property type="project" value="UniProtKB-KW"/>
</dbReference>
<evidence type="ECO:0000259" key="11">
    <source>
        <dbReference type="PROSITE" id="PS50057"/>
    </source>
</evidence>
<feature type="region of interest" description="Disordered" evidence="10">
    <location>
        <begin position="857"/>
        <end position="933"/>
    </location>
</feature>
<dbReference type="InterPro" id="IPR018979">
    <property type="entry name" value="FERM_N"/>
</dbReference>
<dbReference type="GO" id="GO:0005912">
    <property type="term" value="C:adherens junction"/>
    <property type="evidence" value="ECO:0007669"/>
    <property type="project" value="UniProtKB-SubCell"/>
</dbReference>
<dbReference type="SMART" id="SM01196">
    <property type="entry name" value="FERM_C"/>
    <property type="match status" value="1"/>
</dbReference>
<dbReference type="FunFam" id="2.30.29.30:FF:000001">
    <property type="entry name" value="Erythrocyte membrane protein band 4.1"/>
    <property type="match status" value="1"/>
</dbReference>
<dbReference type="Gene3D" id="2.30.29.30">
    <property type="entry name" value="Pleckstrin-homology domain (PH domain)/Phosphotyrosine-binding domain (PTB)"/>
    <property type="match status" value="1"/>
</dbReference>
<sequence length="1024" mass="113036">MPEAAANLEDFNAKENKKSKEGNEKKLKKSATSNGLGSFTRGKLVLARVNMLDGTVTDLSIEKGAKGQELLDRVCEQVDLVEKDYYGLVYLDQDSNRNWLAADKKISKQLKSHPWEFNFEVKFYPPDPSQLQEDITRYQLCLQVRNDILSGKLPCSFVTHALLGSYLVQSELGDYDPTEHGAGSEYVRELRLAPNQTPELEEKVSELHRTHKGQTPEEAELHYLENAKKLAMYGVDLHQARDSEGVDILLGVCASGLLVYKDRLRINRFAWPKILKISYRRNGFYIKIRPGEFEQYESTIGFKLSNHRASKRLWKVCVEHHTFFRLMTPEPPQKIGLFPRLGSKFRYSGRTQYQTRQASAMIDRPAPQFERTLSKRQPGSRSVDAGLGNSTVADRPQREVKRTTMASAPPPPTTKPLMAEGPAEGEWEEDAGLGAAAAERRREKALEREKAKEKEEKATQQKKPVGGVAVMPLGTDLLSKFRKDKTKEEGTTHQPVADQREVLVKTTTRRIGSDEESGVSASEGLTTTTTSPGFTRSYTYNATEDSGAKRRFEPQSLGFRYDGQTSTAAQQPNSPTGSSSSGKKNVGLAFSYVAGEEEKLADASRILKNTSPRGDNVARSYDKTDKEIKESNIDYVESAYLKDKDAQPFLAYDEGRLAQAGNQSENRTTKAAFTGSDDDISSLEESVEEHKQPQTEEIMNAELAARERAQKAAFLGGASAALSATQAPKIVKTTTKQTLVQNAGGLRHNKEEKVEDLTPGGSGAVTVVSSVNKADLPDELSSGSHAHNVPHVKATQVTTRTALTKEDKETNSTTSQIEEKTFTATTMTTGHRQEQRVVTQEVRTATILTSAEPTQITARRMSIDSTSSEDSGTAVDGDQEPPIVKTETIKYDPSSFSPAAAPKTSSSYPFVPTETRTMGSAGPASHDEEETKGSPVVTTLMEQHGEIITTQNITSKTRTVETVTYKKEHDGLVETRVEQKITIQSDGDPIDHDRALAEAIQEATAMNPDMTVEKIEIQQQALPQ</sequence>
<dbReference type="GO" id="GO:0009887">
    <property type="term" value="P:animal organ morphogenesis"/>
    <property type="evidence" value="ECO:0007669"/>
    <property type="project" value="UniProtKB-ARBA"/>
</dbReference>
<dbReference type="OrthoDB" id="6589456at2759"/>
<keyword evidence="4" id="KW-0963">Cytoplasm</keyword>
<evidence type="ECO:0000256" key="7">
    <source>
        <dbReference type="ARBA" id="ARBA00023203"/>
    </source>
</evidence>
<dbReference type="FunFam" id="1.20.80.10:FF:000001">
    <property type="entry name" value="Erythrocyte membrane protein band 4.1"/>
    <property type="match status" value="1"/>
</dbReference>
<evidence type="ECO:0000256" key="3">
    <source>
        <dbReference type="ARBA" id="ARBA00022025"/>
    </source>
</evidence>
<dbReference type="PROSITE" id="PS50057">
    <property type="entry name" value="FERM_3"/>
    <property type="match status" value="1"/>
</dbReference>
<evidence type="ECO:0000256" key="1">
    <source>
        <dbReference type="ARBA" id="ARBA00004245"/>
    </source>
</evidence>
<dbReference type="InterPro" id="IPR000798">
    <property type="entry name" value="Ez/rad/moesin-like"/>
</dbReference>
<dbReference type="GO" id="GO:0005856">
    <property type="term" value="C:cytoskeleton"/>
    <property type="evidence" value="ECO:0007669"/>
    <property type="project" value="UniProtKB-SubCell"/>
</dbReference>
<keyword evidence="8" id="KW-0206">Cytoskeleton</keyword>
<dbReference type="PROSITE" id="PS00660">
    <property type="entry name" value="FERM_1"/>
    <property type="match status" value="1"/>
</dbReference>
<evidence type="ECO:0000256" key="9">
    <source>
        <dbReference type="ARBA" id="ARBA00043944"/>
    </source>
</evidence>
<dbReference type="InterPro" id="IPR019749">
    <property type="entry name" value="Band_41_domain"/>
</dbReference>
<keyword evidence="7" id="KW-0009">Actin-binding</keyword>
<dbReference type="PRINTS" id="PR00935">
    <property type="entry name" value="BAND41"/>
</dbReference>
<dbReference type="InterPro" id="IPR019748">
    <property type="entry name" value="FERM_central"/>
</dbReference>
<feature type="compositionally biased region" description="Polar residues" evidence="10">
    <location>
        <begin position="519"/>
        <end position="544"/>
    </location>
</feature>
<name>A0A0P4Y5K1_9CRUS</name>
<dbReference type="SUPFAM" id="SSF47031">
    <property type="entry name" value="Second domain of FERM"/>
    <property type="match status" value="1"/>
</dbReference>
<dbReference type="InterPro" id="IPR008379">
    <property type="entry name" value="Band_4.1_C"/>
</dbReference>
<feature type="compositionally biased region" description="Polar residues" evidence="10">
    <location>
        <begin position="563"/>
        <end position="583"/>
    </location>
</feature>
<evidence type="ECO:0000256" key="10">
    <source>
        <dbReference type="SAM" id="MobiDB-lite"/>
    </source>
</evidence>
<keyword evidence="5" id="KW-0597">Phosphoprotein</keyword>
<reference evidence="12" key="1">
    <citation type="submission" date="2015-10" db="EMBL/GenBank/DDBJ databases">
        <title>Daphnia magna gene sets from two clonal populations assembled and annotated with EvidentialGene.</title>
        <authorList>
            <person name="Gilbert D."/>
            <person name="Podicheti R."/>
            <person name="Orsini L."/>
            <person name="Colbourne J."/>
            <person name="Pfrender M."/>
        </authorList>
    </citation>
    <scope>NUCLEOTIDE SEQUENCE</scope>
</reference>
<feature type="compositionally biased region" description="Basic and acidic residues" evidence="10">
    <location>
        <begin position="11"/>
        <end position="25"/>
    </location>
</feature>
<dbReference type="RefSeq" id="XP_045025491.1">
    <property type="nucleotide sequence ID" value="XM_045169556.1"/>
</dbReference>
<evidence type="ECO:0000256" key="6">
    <source>
        <dbReference type="ARBA" id="ARBA00022949"/>
    </source>
</evidence>
<feature type="region of interest" description="Disordered" evidence="10">
    <location>
        <begin position="1"/>
        <end position="34"/>
    </location>
</feature>
<dbReference type="Gene3D" id="1.20.80.10">
    <property type="match status" value="1"/>
</dbReference>
<dbReference type="GO" id="GO:0005886">
    <property type="term" value="C:plasma membrane"/>
    <property type="evidence" value="ECO:0007669"/>
    <property type="project" value="TreeGrafter"/>
</dbReference>
<feature type="region of interest" description="Disordered" evidence="10">
    <location>
        <begin position="354"/>
        <end position="471"/>
    </location>
</feature>
<dbReference type="InterPro" id="IPR029071">
    <property type="entry name" value="Ubiquitin-like_domsf"/>
</dbReference>
<dbReference type="InterPro" id="IPR014352">
    <property type="entry name" value="FERM/acyl-CoA-bd_prot_sf"/>
</dbReference>
<evidence type="ECO:0000313" key="12">
    <source>
        <dbReference type="EMBL" id="JAI90142.1"/>
    </source>
</evidence>
<dbReference type="InterPro" id="IPR035963">
    <property type="entry name" value="FERM_2"/>
</dbReference>
<feature type="compositionally biased region" description="Basic and acidic residues" evidence="10">
    <location>
        <begin position="438"/>
        <end position="459"/>
    </location>
</feature>
<feature type="compositionally biased region" description="Polar residues" evidence="10">
    <location>
        <begin position="903"/>
        <end position="918"/>
    </location>
</feature>
<dbReference type="PROSITE" id="PS00661">
    <property type="entry name" value="FERM_2"/>
    <property type="match status" value="1"/>
</dbReference>
<dbReference type="CDD" id="cd13184">
    <property type="entry name" value="FERM_C_4_1_family"/>
    <property type="match status" value="1"/>
</dbReference>
<dbReference type="SUPFAM" id="SSF54236">
    <property type="entry name" value="Ubiquitin-like"/>
    <property type="match status" value="1"/>
</dbReference>
<dbReference type="CDD" id="cd14473">
    <property type="entry name" value="FERM_B-lobe"/>
    <property type="match status" value="1"/>
</dbReference>
<feature type="region of interest" description="Disordered" evidence="10">
    <location>
        <begin position="604"/>
        <end position="623"/>
    </location>
</feature>
<dbReference type="SMART" id="SM01195">
    <property type="entry name" value="FA"/>
    <property type="match status" value="1"/>
</dbReference>
<dbReference type="Pfam" id="PF00373">
    <property type="entry name" value="FERM_M"/>
    <property type="match status" value="1"/>
</dbReference>
<dbReference type="InterPro" id="IPR018980">
    <property type="entry name" value="FERM_PH-like_C"/>
</dbReference>
<dbReference type="PANTHER" id="PTHR23280:SF21">
    <property type="entry name" value="PROTEIN 4.1 HOMOLOG"/>
    <property type="match status" value="1"/>
</dbReference>
<evidence type="ECO:0000256" key="2">
    <source>
        <dbReference type="ARBA" id="ARBA00004536"/>
    </source>
</evidence>
<dbReference type="SUPFAM" id="SSF50729">
    <property type="entry name" value="PH domain-like"/>
    <property type="match status" value="1"/>
</dbReference>
<dbReference type="InterPro" id="IPR000299">
    <property type="entry name" value="FERM_domain"/>
</dbReference>
<accession>A0A0P4Y5K1</accession>
<dbReference type="PIRSF" id="PIRSF002304">
    <property type="entry name" value="Membrane_skeletal_4_1"/>
    <property type="match status" value="1"/>
</dbReference>
<dbReference type="FunFam" id="3.10.20.90:FF:000002">
    <property type="entry name" value="Erythrocyte protein band 4.1-like 3"/>
    <property type="match status" value="1"/>
</dbReference>